<dbReference type="CDD" id="cd17080">
    <property type="entry name" value="Ubl_SLD2_Esc2_like"/>
    <property type="match status" value="1"/>
</dbReference>
<feature type="compositionally biased region" description="Low complexity" evidence="2">
    <location>
        <begin position="290"/>
        <end position="301"/>
    </location>
</feature>
<dbReference type="Gene3D" id="3.10.20.90">
    <property type="entry name" value="Phosphatidylinositol 3-kinase Catalytic Subunit, Chain A, domain 1"/>
    <property type="match status" value="1"/>
</dbReference>
<dbReference type="InterPro" id="IPR022617">
    <property type="entry name" value="Rad60/SUMO-like_dom"/>
</dbReference>
<accession>A0A9P0QNB6</accession>
<dbReference type="OrthoDB" id="3365399at2759"/>
<sequence>MSDSLNDSDYYSAYEANSSPVKNSDASSFIKLNTIVRRQTRQSVKNRNEVIEIPDSDNDNDCIEVEEGIEKNNSDGFDSEILGGGFTLESLRNAEKSIQNLKSNEDDVKASLNDLEIKEAEETKIQVPNSLIEDTSVKPDVSTPAESVDDSPNVDVDLQDSPKKLKKKDSPTKKRKAILLDDFFAFAPGKKKKKTKKTLKRKLDDVEVNHDGQLGADVGANAGAGAGALIVGEGSPSVGHDLVDSVDEAVEYSSAIDVPNAVENTQTEELSPINLDRKYLESTAEPEPVPSSITPSPSSDSYQFSESNESKRSYLLHLKVKLPILDNNKELAEFQIATKGNVKFSQLIQEDILSRIQGHYQNSIISPPDIALIWVEGKTEVKPFFKPSTLRIEPVQVDDGFFTTRLTILVIPKENVKNFTDIYSEFGNSASTRYLYDDDESKKSKAFPTSDIELSDAEDDERLNIDLSKPTGSRIGGENTTIIDKIDSTSDDHQYFIIGLKGRDNKRIEVKVSSTTPISKIAEYYILKKGITNYDINTIKLIFDDEVLHLNHTVGDTELEEDFEIQIVIP</sequence>
<name>A0A9P0QNB6_9ASCO</name>
<evidence type="ECO:0000259" key="3">
    <source>
        <dbReference type="PROSITE" id="PS50053"/>
    </source>
</evidence>
<organism evidence="4 5">
    <name type="scientific">[Candida] railenensis</name>
    <dbReference type="NCBI Taxonomy" id="45579"/>
    <lineage>
        <taxon>Eukaryota</taxon>
        <taxon>Fungi</taxon>
        <taxon>Dikarya</taxon>
        <taxon>Ascomycota</taxon>
        <taxon>Saccharomycotina</taxon>
        <taxon>Pichiomycetes</taxon>
        <taxon>Debaryomycetaceae</taxon>
        <taxon>Kurtzmaniella</taxon>
    </lineage>
</organism>
<evidence type="ECO:0000256" key="1">
    <source>
        <dbReference type="SAM" id="Coils"/>
    </source>
</evidence>
<proteinExistence type="predicted"/>
<feature type="region of interest" description="Disordered" evidence="2">
    <location>
        <begin position="281"/>
        <end position="305"/>
    </location>
</feature>
<dbReference type="InterPro" id="IPR029071">
    <property type="entry name" value="Ubiquitin-like_domsf"/>
</dbReference>
<feature type="compositionally biased region" description="Basic and acidic residues" evidence="2">
    <location>
        <begin position="160"/>
        <end position="171"/>
    </location>
</feature>
<evidence type="ECO:0000256" key="2">
    <source>
        <dbReference type="SAM" id="MobiDB-lite"/>
    </source>
</evidence>
<dbReference type="EMBL" id="CAKXYY010000006">
    <property type="protein sequence ID" value="CAH2352399.1"/>
    <property type="molecule type" value="Genomic_DNA"/>
</dbReference>
<evidence type="ECO:0000313" key="5">
    <source>
        <dbReference type="Proteomes" id="UP000837801"/>
    </source>
</evidence>
<protein>
    <recommendedName>
        <fullName evidence="3">Ubiquitin-like domain-containing protein</fullName>
    </recommendedName>
</protein>
<dbReference type="PROSITE" id="PS50053">
    <property type="entry name" value="UBIQUITIN_2"/>
    <property type="match status" value="1"/>
</dbReference>
<dbReference type="InterPro" id="IPR000626">
    <property type="entry name" value="Ubiquitin-like_dom"/>
</dbReference>
<dbReference type="Pfam" id="PF11976">
    <property type="entry name" value="Rad60-SLD"/>
    <property type="match status" value="1"/>
</dbReference>
<feature type="domain" description="Ubiquitin-like" evidence="3">
    <location>
        <begin position="496"/>
        <end position="570"/>
    </location>
</feature>
<gene>
    <name evidence="4" type="ORF">CLIB1423_06S05578</name>
</gene>
<keyword evidence="1" id="KW-0175">Coiled coil</keyword>
<feature type="coiled-coil region" evidence="1">
    <location>
        <begin position="91"/>
        <end position="118"/>
    </location>
</feature>
<dbReference type="SUPFAM" id="SSF54236">
    <property type="entry name" value="Ubiquitin-like"/>
    <property type="match status" value="1"/>
</dbReference>
<feature type="region of interest" description="Disordered" evidence="2">
    <location>
        <begin position="127"/>
        <end position="171"/>
    </location>
</feature>
<dbReference type="AlphaFoldDB" id="A0A9P0QNB6"/>
<comment type="caution">
    <text evidence="4">The sequence shown here is derived from an EMBL/GenBank/DDBJ whole genome shotgun (WGS) entry which is preliminary data.</text>
</comment>
<evidence type="ECO:0000313" key="4">
    <source>
        <dbReference type="EMBL" id="CAH2352399.1"/>
    </source>
</evidence>
<reference evidence="4" key="1">
    <citation type="submission" date="2022-03" db="EMBL/GenBank/DDBJ databases">
        <authorList>
            <person name="Legras J.-L."/>
            <person name="Devillers H."/>
            <person name="Grondin C."/>
        </authorList>
    </citation>
    <scope>NUCLEOTIDE SEQUENCE</scope>
    <source>
        <strain evidence="4">CLIB 1423</strain>
    </source>
</reference>
<keyword evidence="5" id="KW-1185">Reference proteome</keyword>
<dbReference type="Proteomes" id="UP000837801">
    <property type="component" value="Unassembled WGS sequence"/>
</dbReference>